<keyword evidence="3" id="KW-1185">Reference proteome</keyword>
<dbReference type="InterPro" id="IPR013976">
    <property type="entry name" value="HDOD"/>
</dbReference>
<dbReference type="RefSeq" id="WP_053198259.1">
    <property type="nucleotide sequence ID" value="NZ_CP011409.1"/>
</dbReference>
<dbReference type="Gene3D" id="1.10.3210.10">
    <property type="entry name" value="Hypothetical protein af1432"/>
    <property type="match status" value="1"/>
</dbReference>
<dbReference type="SMART" id="SM00052">
    <property type="entry name" value="EAL"/>
    <property type="match status" value="1"/>
</dbReference>
<gene>
    <name evidence="2" type="ORF">F506_13650</name>
</gene>
<protein>
    <submittedName>
        <fullName evidence="2">Diguanylate phosphodiesterase</fullName>
    </submittedName>
</protein>
<dbReference type="PIRSF" id="PIRSF003180">
    <property type="entry name" value="DiGMPpdiest_YuxH"/>
    <property type="match status" value="1"/>
</dbReference>
<evidence type="ECO:0000313" key="3">
    <source>
        <dbReference type="Proteomes" id="UP000063429"/>
    </source>
</evidence>
<dbReference type="PROSITE" id="PS51833">
    <property type="entry name" value="HDOD"/>
    <property type="match status" value="1"/>
</dbReference>
<proteinExistence type="predicted"/>
<dbReference type="InterPro" id="IPR035919">
    <property type="entry name" value="EAL_sf"/>
</dbReference>
<dbReference type="SUPFAM" id="SSF141868">
    <property type="entry name" value="EAL domain-like"/>
    <property type="match status" value="1"/>
</dbReference>
<dbReference type="Proteomes" id="UP000063429">
    <property type="component" value="Chromosome"/>
</dbReference>
<evidence type="ECO:0000313" key="2">
    <source>
        <dbReference type="EMBL" id="AKZ63569.1"/>
    </source>
</evidence>
<dbReference type="InterPro" id="IPR014408">
    <property type="entry name" value="dGMP_Pdiesterase_EAL/HD-GYP"/>
</dbReference>
<dbReference type="Pfam" id="PF00563">
    <property type="entry name" value="EAL"/>
    <property type="match status" value="1"/>
</dbReference>
<dbReference type="InterPro" id="IPR001633">
    <property type="entry name" value="EAL_dom"/>
</dbReference>
<organism evidence="2 3">
    <name type="scientific">Herbaspirillum hiltneri N3</name>
    <dbReference type="NCBI Taxonomy" id="1262470"/>
    <lineage>
        <taxon>Bacteria</taxon>
        <taxon>Pseudomonadati</taxon>
        <taxon>Pseudomonadota</taxon>
        <taxon>Betaproteobacteria</taxon>
        <taxon>Burkholderiales</taxon>
        <taxon>Oxalobacteraceae</taxon>
        <taxon>Herbaspirillum</taxon>
    </lineage>
</organism>
<dbReference type="Pfam" id="PF08668">
    <property type="entry name" value="HDOD"/>
    <property type="match status" value="1"/>
</dbReference>
<feature type="domain" description="HDOD" evidence="1">
    <location>
        <begin position="213"/>
        <end position="398"/>
    </location>
</feature>
<dbReference type="SUPFAM" id="SSF109604">
    <property type="entry name" value="HD-domain/PDEase-like"/>
    <property type="match status" value="1"/>
</dbReference>
<name>A0ABM5V1Y5_9BURK</name>
<dbReference type="InterPro" id="IPR052340">
    <property type="entry name" value="RNase_Y/CdgJ"/>
</dbReference>
<sequence>MAAAALNREVQYLGSKDFFLARQPVLNIRQELIGYELLFRSSAANYATVTDDAAATATVIEHAAELGLHNVIGSLVAFINVDAAILLSDAIFVLPKEHVILEILETVELTLPLMQRIEALSEAGYVFAIDDLVQESDRTDLLMRVAGIVKVDVLHMPDDELAALSHSLRQKGKKLLAEKVETAEKFRLCSEYGFDYYQGYYFAKPDVLRGKKLHASSILIMQILALLMKGANNYEIVRFIKKDIALSLMLLRLVNTPMYGFRRHIASLGQALLVLGDRQLKRWLQILLYANPDNGRNASSPLMILAATRGKLCELLAQKVQPRRSSRSDTAFMVGVLSLTDALLNQDIADILGQIGVSIEVREALLSRSGFYGGLLQLAESSENPELLGTAQRNALLDEFQLSSDEFYAAQKEAFEWGDSISENMGMGARTAHPADGSHSLSE</sequence>
<accession>A0ABM5V1Y5</accession>
<dbReference type="Gene3D" id="3.20.20.450">
    <property type="entry name" value="EAL domain"/>
    <property type="match status" value="1"/>
</dbReference>
<reference evidence="3" key="1">
    <citation type="journal article" date="2015" name="Genome Announc.">
        <title>Complete Genome Sequence of Herbaspirillum hiltneri N3 (DSM 17495), Isolated from Surface-Sterilized Wheat Roots.</title>
        <authorList>
            <person name="Guizelini D."/>
            <person name="Saizaki P.M."/>
            <person name="Coimbra N.A."/>
            <person name="Weiss V.A."/>
            <person name="Faoro H."/>
            <person name="Sfeir M.Z."/>
            <person name="Baura V.A."/>
            <person name="Monteiro R.A."/>
            <person name="Chubatsu L.S."/>
            <person name="Souza E.M."/>
            <person name="Cruz L.M."/>
            <person name="Pedrosa F.O."/>
            <person name="Raittz R.T."/>
            <person name="Marchaukoski J.N."/>
            <person name="Steffens M.B."/>
        </authorList>
    </citation>
    <scope>NUCLEOTIDE SEQUENCE [LARGE SCALE GENOMIC DNA]</scope>
    <source>
        <strain evidence="3">N3</strain>
    </source>
</reference>
<dbReference type="PANTHER" id="PTHR33525">
    <property type="match status" value="1"/>
</dbReference>
<evidence type="ECO:0000259" key="1">
    <source>
        <dbReference type="PROSITE" id="PS51833"/>
    </source>
</evidence>
<dbReference type="PANTHER" id="PTHR33525:SF4">
    <property type="entry name" value="CYCLIC DI-GMP PHOSPHODIESTERASE CDGJ"/>
    <property type="match status" value="1"/>
</dbReference>
<dbReference type="EMBL" id="CP011409">
    <property type="protein sequence ID" value="AKZ63569.1"/>
    <property type="molecule type" value="Genomic_DNA"/>
</dbReference>